<dbReference type="Proteomes" id="UP000605846">
    <property type="component" value="Unassembled WGS sequence"/>
</dbReference>
<protein>
    <submittedName>
        <fullName evidence="3">Uncharacterized protein</fullName>
    </submittedName>
</protein>
<sequence length="576" mass="65643">MDIDNYNQSSRWPRQQSTVMPPSTTKPPRNVDRELQRIKSLAVVSVLNKAFSPQGPTPDPTPSSTTNILSRQRSSSSLSSHHSEHRLRSQSSGHSLNVEYAQLQARRASSAFSRLKAEELQKLEEDLLEMFEDALQRSRGGVDERNWEEIVLPSEFTRPVMEEGDTEACLISRLQQVQSDYVDASERLVYAEKQVSFYEEQQNRMDQSTQHTLAEYLEQKEVESIKVRMLTQLVLQQERLLSEMECSMESVLNENKQLRTCLEKTPWAETREELAHLQTEIASLKETKKEQEQMIAELSSELEASQQWLHQTLELSKRLQHECENQRFDIEEKLQALTQQLLEKSTTEGPSQSNIGVDMVTQDQYPTTASSSRRSSRLIDEDDTAPCTTRFSYASSTSSSGIPRPPDRPIRSSRRGSAQTAASKRSYIARWTGVSLPPPAPPPTEPLPPIPASEERQKARRSMSPPGAVPIHPTAKIMKHVSVDAVAPIAANDRMDVAYREFAEQLQARLSISKEIDDLRVWQPSDLDDLSKRMETNWKDEEKHPHNVTDPKRNSLLIGQRDSATFWRGMKKKLRV</sequence>
<feature type="compositionally biased region" description="Polar residues" evidence="2">
    <location>
        <begin position="1"/>
        <end position="27"/>
    </location>
</feature>
<feature type="region of interest" description="Disordered" evidence="2">
    <location>
        <begin position="343"/>
        <end position="472"/>
    </location>
</feature>
<feature type="compositionally biased region" description="Pro residues" evidence="2">
    <location>
        <begin position="436"/>
        <end position="451"/>
    </location>
</feature>
<feature type="coiled-coil region" evidence="1">
    <location>
        <begin position="267"/>
        <end position="340"/>
    </location>
</feature>
<dbReference type="AlphaFoldDB" id="A0A8H7BQ85"/>
<feature type="region of interest" description="Disordered" evidence="2">
    <location>
        <begin position="1"/>
        <end position="32"/>
    </location>
</feature>
<organism evidence="3 4">
    <name type="scientific">Apophysomyces ossiformis</name>
    <dbReference type="NCBI Taxonomy" id="679940"/>
    <lineage>
        <taxon>Eukaryota</taxon>
        <taxon>Fungi</taxon>
        <taxon>Fungi incertae sedis</taxon>
        <taxon>Mucoromycota</taxon>
        <taxon>Mucoromycotina</taxon>
        <taxon>Mucoromycetes</taxon>
        <taxon>Mucorales</taxon>
        <taxon>Mucorineae</taxon>
        <taxon>Mucoraceae</taxon>
        <taxon>Apophysomyces</taxon>
    </lineage>
</organism>
<comment type="caution">
    <text evidence="3">The sequence shown here is derived from an EMBL/GenBank/DDBJ whole genome shotgun (WGS) entry which is preliminary data.</text>
</comment>
<evidence type="ECO:0000256" key="2">
    <source>
        <dbReference type="SAM" id="MobiDB-lite"/>
    </source>
</evidence>
<accession>A0A8H7BQ85</accession>
<name>A0A8H7BQ85_9FUNG</name>
<dbReference type="EMBL" id="JABAYA010000076">
    <property type="protein sequence ID" value="KAF7726564.1"/>
    <property type="molecule type" value="Genomic_DNA"/>
</dbReference>
<keyword evidence="4" id="KW-1185">Reference proteome</keyword>
<feature type="compositionally biased region" description="Low complexity" evidence="2">
    <location>
        <begin position="62"/>
        <end position="80"/>
    </location>
</feature>
<feature type="compositionally biased region" description="Low complexity" evidence="2">
    <location>
        <begin position="392"/>
        <end position="402"/>
    </location>
</feature>
<evidence type="ECO:0000313" key="3">
    <source>
        <dbReference type="EMBL" id="KAF7726564.1"/>
    </source>
</evidence>
<reference evidence="3" key="1">
    <citation type="submission" date="2020-01" db="EMBL/GenBank/DDBJ databases">
        <title>Genome Sequencing of Three Apophysomyces-Like Fungal Strains Confirms a Novel Fungal Genus in the Mucoromycota with divergent Burkholderia-like Endosymbiotic Bacteria.</title>
        <authorList>
            <person name="Stajich J.E."/>
            <person name="Macias A.M."/>
            <person name="Carter-House D."/>
            <person name="Lovett B."/>
            <person name="Kasson L.R."/>
            <person name="Berry K."/>
            <person name="Grigoriev I."/>
            <person name="Chang Y."/>
            <person name="Spatafora J."/>
            <person name="Kasson M.T."/>
        </authorList>
    </citation>
    <scope>NUCLEOTIDE SEQUENCE</scope>
    <source>
        <strain evidence="3">NRRL A-21654</strain>
    </source>
</reference>
<proteinExistence type="predicted"/>
<evidence type="ECO:0000256" key="1">
    <source>
        <dbReference type="SAM" id="Coils"/>
    </source>
</evidence>
<feature type="compositionally biased region" description="Polar residues" evidence="2">
    <location>
        <begin position="343"/>
        <end position="369"/>
    </location>
</feature>
<feature type="region of interest" description="Disordered" evidence="2">
    <location>
        <begin position="50"/>
        <end position="95"/>
    </location>
</feature>
<gene>
    <name evidence="3" type="ORF">EC973_008609</name>
</gene>
<keyword evidence="1" id="KW-0175">Coiled coil</keyword>
<evidence type="ECO:0000313" key="4">
    <source>
        <dbReference type="Proteomes" id="UP000605846"/>
    </source>
</evidence>
<dbReference type="OrthoDB" id="2283025at2759"/>